<keyword evidence="3" id="KW-1185">Reference proteome</keyword>
<evidence type="ECO:0000313" key="2">
    <source>
        <dbReference type="EMBL" id="URE35809.1"/>
    </source>
</evidence>
<organism evidence="2 3">
    <name type="scientific">Musa troglodytarum</name>
    <name type="common">fe'i banana</name>
    <dbReference type="NCBI Taxonomy" id="320322"/>
    <lineage>
        <taxon>Eukaryota</taxon>
        <taxon>Viridiplantae</taxon>
        <taxon>Streptophyta</taxon>
        <taxon>Embryophyta</taxon>
        <taxon>Tracheophyta</taxon>
        <taxon>Spermatophyta</taxon>
        <taxon>Magnoliopsida</taxon>
        <taxon>Liliopsida</taxon>
        <taxon>Zingiberales</taxon>
        <taxon>Musaceae</taxon>
        <taxon>Musa</taxon>
    </lineage>
</organism>
<dbReference type="GO" id="GO:0005829">
    <property type="term" value="C:cytosol"/>
    <property type="evidence" value="ECO:0007669"/>
    <property type="project" value="TreeGrafter"/>
</dbReference>
<evidence type="ECO:0000313" key="3">
    <source>
        <dbReference type="Proteomes" id="UP001055439"/>
    </source>
</evidence>
<gene>
    <name evidence="2" type="ORF">MUK42_06716</name>
</gene>
<dbReference type="Gene3D" id="1.25.40.10">
    <property type="entry name" value="Tetratricopeptide repeat domain"/>
    <property type="match status" value="1"/>
</dbReference>
<evidence type="ECO:0000256" key="1">
    <source>
        <dbReference type="ARBA" id="ARBA00005351"/>
    </source>
</evidence>
<dbReference type="AlphaFoldDB" id="A0A9E7L2S7"/>
<dbReference type="EMBL" id="CP097510">
    <property type="protein sequence ID" value="URE35809.1"/>
    <property type="molecule type" value="Genomic_DNA"/>
</dbReference>
<dbReference type="Pfam" id="PF04190">
    <property type="entry name" value="GET4"/>
    <property type="match status" value="1"/>
</dbReference>
<reference evidence="2" key="1">
    <citation type="submission" date="2022-05" db="EMBL/GenBank/DDBJ databases">
        <title>The Musa troglodytarum L. genome provides insights into the mechanism of non-climacteric behaviour and enrichment of carotenoids.</title>
        <authorList>
            <person name="Wang J."/>
        </authorList>
    </citation>
    <scope>NUCLEOTIDE SEQUENCE</scope>
    <source>
        <tissue evidence="2">Leaf</tissue>
    </source>
</reference>
<sequence>MSRSRGRRGELPPSQETIEKLEKMVDACNFYEAQQMYKSLSARYAASEKHAEALDILQSGALIQLKHGQITCGAELAVLFVETLVKGKYSYNEETLDRVRKMYEGFPNIPIPEHLDDDDDMQKLSEALVAAKVRVEGCLSFLRAAIKWSSEFGAPKTGSPQLHNMLAEYLYSESPEVDMTKVSSHFVRGNDPEKFASVLVNFMGKCYPGEDDMAIARAVMLYLSQGNLRDANNLMDELNKQLEHKQLELPDSDLIQFIKYLLQALERDSFPLFKILRQKYKTSIDRESLFDGLLDEIAEKFYGIRRSGLPDIFGDLLRFQQYDNNINVYQKQLNKKSHMQSSAPPYDVSAGFIAKVVFHSSATNQLAVSFPFFLFSESVHVHFQMDCLFWMRKCPKFERVSPLLAGDKDEPKSLSSVAK</sequence>
<dbReference type="OrthoDB" id="10252405at2759"/>
<dbReference type="GO" id="GO:0045048">
    <property type="term" value="P:protein insertion into ER membrane"/>
    <property type="evidence" value="ECO:0007669"/>
    <property type="project" value="InterPro"/>
</dbReference>
<dbReference type="InterPro" id="IPR011990">
    <property type="entry name" value="TPR-like_helical_dom_sf"/>
</dbReference>
<proteinExistence type="inferred from homology"/>
<dbReference type="InterPro" id="IPR007317">
    <property type="entry name" value="GET4"/>
</dbReference>
<evidence type="ECO:0008006" key="4">
    <source>
        <dbReference type="Google" id="ProtNLM"/>
    </source>
</evidence>
<dbReference type="Proteomes" id="UP001055439">
    <property type="component" value="Chromosome 8"/>
</dbReference>
<name>A0A9E7L2S7_9LILI</name>
<dbReference type="FunFam" id="1.25.40.10:FF:000387">
    <property type="entry name" value="Golgi to ER traffic protein 4"/>
    <property type="match status" value="1"/>
</dbReference>
<comment type="similarity">
    <text evidence="1">Belongs to the GET4 family.</text>
</comment>
<dbReference type="PANTHER" id="PTHR12875">
    <property type="entry name" value="GOLGI TO ER TRAFFIC PROTEIN 4 HOMOLOG"/>
    <property type="match status" value="1"/>
</dbReference>
<protein>
    <recommendedName>
        <fullName evidence="4">Golgi to ER traffic protein 4 homolog</fullName>
    </recommendedName>
</protein>
<accession>A0A9E7L2S7</accession>
<dbReference type="PANTHER" id="PTHR12875:SF0">
    <property type="entry name" value="GOLGI TO ER TRAFFIC PROTEIN 4 HOMOLOG"/>
    <property type="match status" value="1"/>
</dbReference>